<evidence type="ECO:0000313" key="2">
    <source>
        <dbReference type="Proteomes" id="UP001159364"/>
    </source>
</evidence>
<name>A0AAV8UBG1_9ROSI</name>
<protein>
    <submittedName>
        <fullName evidence="1">Uncharacterized protein</fullName>
    </submittedName>
</protein>
<dbReference type="EMBL" id="JAIWQS010000001">
    <property type="protein sequence ID" value="KAJ8775305.1"/>
    <property type="molecule type" value="Genomic_DNA"/>
</dbReference>
<dbReference type="AlphaFoldDB" id="A0AAV8UBG1"/>
<gene>
    <name evidence="1" type="ORF">K2173_020309</name>
</gene>
<organism evidence="1 2">
    <name type="scientific">Erythroxylum novogranatense</name>
    <dbReference type="NCBI Taxonomy" id="1862640"/>
    <lineage>
        <taxon>Eukaryota</taxon>
        <taxon>Viridiplantae</taxon>
        <taxon>Streptophyta</taxon>
        <taxon>Embryophyta</taxon>
        <taxon>Tracheophyta</taxon>
        <taxon>Spermatophyta</taxon>
        <taxon>Magnoliopsida</taxon>
        <taxon>eudicotyledons</taxon>
        <taxon>Gunneridae</taxon>
        <taxon>Pentapetalae</taxon>
        <taxon>rosids</taxon>
        <taxon>fabids</taxon>
        <taxon>Malpighiales</taxon>
        <taxon>Erythroxylaceae</taxon>
        <taxon>Erythroxylum</taxon>
    </lineage>
</organism>
<sequence length="146" mass="16951">MIELSNLGLKHHLDRPTLRFATSTAANRSETDTFFADDAISWFSIGLSYRLSQASFKKPSLVQRRHWAGHETRDILKDHRTLVTSSSQQPISLSLSLRDPLHQFTESQLVQFSYYPSEETPIHNLIFHFDGSYLHFTVHLELGWFF</sequence>
<comment type="caution">
    <text evidence="1">The sequence shown here is derived from an EMBL/GenBank/DDBJ whole genome shotgun (WGS) entry which is preliminary data.</text>
</comment>
<evidence type="ECO:0000313" key="1">
    <source>
        <dbReference type="EMBL" id="KAJ8775305.1"/>
    </source>
</evidence>
<reference evidence="1 2" key="1">
    <citation type="submission" date="2021-09" db="EMBL/GenBank/DDBJ databases">
        <title>Genomic insights and catalytic innovation underlie evolution of tropane alkaloids biosynthesis.</title>
        <authorList>
            <person name="Wang Y.-J."/>
            <person name="Tian T."/>
            <person name="Huang J.-P."/>
            <person name="Huang S.-X."/>
        </authorList>
    </citation>
    <scope>NUCLEOTIDE SEQUENCE [LARGE SCALE GENOMIC DNA]</scope>
    <source>
        <strain evidence="1">KIB-2018</strain>
        <tissue evidence="1">Leaf</tissue>
    </source>
</reference>
<keyword evidence="2" id="KW-1185">Reference proteome</keyword>
<dbReference type="Proteomes" id="UP001159364">
    <property type="component" value="Linkage Group LG01"/>
</dbReference>
<proteinExistence type="predicted"/>
<accession>A0AAV8UBG1</accession>